<evidence type="ECO:0000313" key="1">
    <source>
        <dbReference type="EMBL" id="TRX61922.1"/>
    </source>
</evidence>
<evidence type="ECO:0000313" key="2">
    <source>
        <dbReference type="Proteomes" id="UP000320443"/>
    </source>
</evidence>
<proteinExistence type="predicted"/>
<name>A0A553FXH6_9CORY</name>
<dbReference type="AlphaFoldDB" id="A0A553FXH6"/>
<dbReference type="RefSeq" id="WP_144013433.1">
    <property type="nucleotide sequence ID" value="NZ_VKDK01000008.1"/>
</dbReference>
<reference evidence="1 2" key="1">
    <citation type="submission" date="2019-07" db="EMBL/GenBank/DDBJ databases">
        <title>Draft genome of C. aurimucosum strain 2274.</title>
        <authorList>
            <person name="Pacheco L.G.C."/>
            <person name="Aguiar E.R.G.R."/>
            <person name="Santos C.S."/>
            <person name="Rocha D.J.P.G."/>
            <person name="Sant'Anna L.O."/>
            <person name="Mattos-Guaraldi A.L."/>
            <person name="Santos L.S."/>
        </authorList>
    </citation>
    <scope>NUCLEOTIDE SEQUENCE [LARGE SCALE GENOMIC DNA]</scope>
    <source>
        <strain evidence="1 2">2274</strain>
    </source>
</reference>
<organism evidence="1 2">
    <name type="scientific">Corynebacterium hiratae</name>
    <dbReference type="NCBI Taxonomy" id="3139423"/>
    <lineage>
        <taxon>Bacteria</taxon>
        <taxon>Bacillati</taxon>
        <taxon>Actinomycetota</taxon>
        <taxon>Actinomycetes</taxon>
        <taxon>Mycobacteriales</taxon>
        <taxon>Corynebacteriaceae</taxon>
        <taxon>Corynebacterium</taxon>
    </lineage>
</organism>
<protein>
    <submittedName>
        <fullName evidence="1">Uncharacterized protein</fullName>
    </submittedName>
</protein>
<sequence>MSENSHSAVFPFEVSSIALFLPGEALVPFQFRDFLVTFRFFNAEGVELPPAVCSAPVTEAFNEPFVYLKESGVEGVFLETNAARFNPYIKSVDLTVHPWKSHDASVLDSITDSLYAHAIAAESKENLVWKVAP</sequence>
<comment type="caution">
    <text evidence="1">The sequence shown here is derived from an EMBL/GenBank/DDBJ whole genome shotgun (WGS) entry which is preliminary data.</text>
</comment>
<accession>A0A553FXH6</accession>
<dbReference type="Proteomes" id="UP000320443">
    <property type="component" value="Unassembled WGS sequence"/>
</dbReference>
<keyword evidence="2" id="KW-1185">Reference proteome</keyword>
<dbReference type="EMBL" id="VKDK01000008">
    <property type="protein sequence ID" value="TRX61922.1"/>
    <property type="molecule type" value="Genomic_DNA"/>
</dbReference>
<gene>
    <name evidence="1" type="ORF">FNY97_06470</name>
</gene>